<protein>
    <submittedName>
        <fullName evidence="15">Xylosidase/arabinosidase</fullName>
    </submittedName>
</protein>
<keyword evidence="6" id="KW-1015">Disulfide bond</keyword>
<evidence type="ECO:0000256" key="1">
    <source>
        <dbReference type="ARBA" id="ARBA00009865"/>
    </source>
</evidence>
<evidence type="ECO:0000256" key="12">
    <source>
        <dbReference type="SAM" id="MobiDB-lite"/>
    </source>
</evidence>
<feature type="site" description="Important for catalytic activity, responsible for pKa modulation of the active site Glu and correct orientation of both the proton donor and substrate" evidence="10">
    <location>
        <position position="149"/>
    </location>
</feature>
<evidence type="ECO:0000256" key="8">
    <source>
        <dbReference type="ARBA" id="ARBA00023295"/>
    </source>
</evidence>
<evidence type="ECO:0000256" key="11">
    <source>
        <dbReference type="RuleBase" id="RU361187"/>
    </source>
</evidence>
<feature type="domain" description="F5/8 type C" evidence="14">
    <location>
        <begin position="437"/>
        <end position="573"/>
    </location>
</feature>
<keyword evidence="2" id="KW-0858">Xylan degradation</keyword>
<evidence type="ECO:0000256" key="10">
    <source>
        <dbReference type="PIRSR" id="PIRSR606710-2"/>
    </source>
</evidence>
<dbReference type="Pfam" id="PF22633">
    <property type="entry name" value="F5_F8_type_C_2"/>
    <property type="match status" value="1"/>
</dbReference>
<dbReference type="Gene3D" id="2.115.10.20">
    <property type="entry name" value="Glycosyl hydrolase domain, family 43"/>
    <property type="match status" value="1"/>
</dbReference>
<evidence type="ECO:0000256" key="3">
    <source>
        <dbReference type="ARBA" id="ARBA00022723"/>
    </source>
</evidence>
<evidence type="ECO:0000256" key="5">
    <source>
        <dbReference type="ARBA" id="ARBA00022837"/>
    </source>
</evidence>
<dbReference type="GO" id="GO:0045493">
    <property type="term" value="P:xylan catabolic process"/>
    <property type="evidence" value="ECO:0007669"/>
    <property type="project" value="UniProtKB-KW"/>
</dbReference>
<dbReference type="GO" id="GO:0004553">
    <property type="term" value="F:hydrolase activity, hydrolyzing O-glycosyl compounds"/>
    <property type="evidence" value="ECO:0007669"/>
    <property type="project" value="InterPro"/>
</dbReference>
<dbReference type="CDD" id="cd08990">
    <property type="entry name" value="GH43_AXH_like"/>
    <property type="match status" value="1"/>
</dbReference>
<evidence type="ECO:0000256" key="7">
    <source>
        <dbReference type="ARBA" id="ARBA00023277"/>
    </source>
</evidence>
<keyword evidence="13" id="KW-0732">Signal</keyword>
<dbReference type="Pfam" id="PF00754">
    <property type="entry name" value="F5_F8_type_C"/>
    <property type="match status" value="1"/>
</dbReference>
<dbReference type="SMART" id="SM00607">
    <property type="entry name" value="FTP"/>
    <property type="match status" value="1"/>
</dbReference>
<dbReference type="InterPro" id="IPR008979">
    <property type="entry name" value="Galactose-bd-like_sf"/>
</dbReference>
<dbReference type="EMBL" id="SJPY01000007">
    <property type="protein sequence ID" value="TWU37905.1"/>
    <property type="molecule type" value="Genomic_DNA"/>
</dbReference>
<evidence type="ECO:0000313" key="16">
    <source>
        <dbReference type="Proteomes" id="UP000315471"/>
    </source>
</evidence>
<keyword evidence="5" id="KW-0106">Calcium</keyword>
<keyword evidence="7" id="KW-0119">Carbohydrate metabolism</keyword>
<evidence type="ECO:0000313" key="15">
    <source>
        <dbReference type="EMBL" id="TWU37905.1"/>
    </source>
</evidence>
<dbReference type="OrthoDB" id="9801455at2"/>
<dbReference type="Proteomes" id="UP000315471">
    <property type="component" value="Unassembled WGS sequence"/>
</dbReference>
<dbReference type="InterPro" id="IPR006585">
    <property type="entry name" value="FTP1"/>
</dbReference>
<dbReference type="SUPFAM" id="SSF49785">
    <property type="entry name" value="Galactose-binding domain-like"/>
    <property type="match status" value="2"/>
</dbReference>
<dbReference type="InterPro" id="IPR006710">
    <property type="entry name" value="Glyco_hydro_43"/>
</dbReference>
<reference evidence="15 16" key="1">
    <citation type="submission" date="2019-02" db="EMBL/GenBank/DDBJ databases">
        <title>Deep-cultivation of Planctomycetes and their phenomic and genomic characterization uncovers novel biology.</title>
        <authorList>
            <person name="Wiegand S."/>
            <person name="Jogler M."/>
            <person name="Boedeker C."/>
            <person name="Pinto D."/>
            <person name="Vollmers J."/>
            <person name="Rivas-Marin E."/>
            <person name="Kohn T."/>
            <person name="Peeters S.H."/>
            <person name="Heuer A."/>
            <person name="Rast P."/>
            <person name="Oberbeckmann S."/>
            <person name="Bunk B."/>
            <person name="Jeske O."/>
            <person name="Meyerdierks A."/>
            <person name="Storesund J.E."/>
            <person name="Kallscheuer N."/>
            <person name="Luecker S."/>
            <person name="Lage O.M."/>
            <person name="Pohl T."/>
            <person name="Merkel B.J."/>
            <person name="Hornburger P."/>
            <person name="Mueller R.-W."/>
            <person name="Bruemmer F."/>
            <person name="Labrenz M."/>
            <person name="Spormann A.M."/>
            <person name="Op Den Camp H."/>
            <person name="Overmann J."/>
            <person name="Amann R."/>
            <person name="Jetten M.S.M."/>
            <person name="Mascher T."/>
            <person name="Medema M.H."/>
            <person name="Devos D.P."/>
            <person name="Kaster A.-K."/>
            <person name="Ovreas L."/>
            <person name="Rohde M."/>
            <person name="Galperin M.Y."/>
            <person name="Jogler C."/>
        </authorList>
    </citation>
    <scope>NUCLEOTIDE SEQUENCE [LARGE SCALE GENOMIC DNA]</scope>
    <source>
        <strain evidence="15 16">Q31b</strain>
    </source>
</reference>
<evidence type="ECO:0000259" key="14">
    <source>
        <dbReference type="PROSITE" id="PS50022"/>
    </source>
</evidence>
<comment type="caution">
    <text evidence="15">The sequence shown here is derived from an EMBL/GenBank/DDBJ whole genome shotgun (WGS) entry which is preliminary data.</text>
</comment>
<evidence type="ECO:0000256" key="6">
    <source>
        <dbReference type="ARBA" id="ARBA00023157"/>
    </source>
</evidence>
<evidence type="ECO:0000256" key="9">
    <source>
        <dbReference type="PIRSR" id="PIRSR606710-1"/>
    </source>
</evidence>
<feature type="signal peptide" evidence="13">
    <location>
        <begin position="1"/>
        <end position="22"/>
    </location>
</feature>
<dbReference type="InterPro" id="IPR052176">
    <property type="entry name" value="Glycosyl_Hydrlase_43_Enz"/>
</dbReference>
<keyword evidence="3" id="KW-0479">Metal-binding</keyword>
<dbReference type="SUPFAM" id="SSF75005">
    <property type="entry name" value="Arabinanase/levansucrase/invertase"/>
    <property type="match status" value="1"/>
</dbReference>
<keyword evidence="4 11" id="KW-0378">Hydrolase</keyword>
<evidence type="ECO:0000256" key="13">
    <source>
        <dbReference type="SAM" id="SignalP"/>
    </source>
</evidence>
<accession>A0A5C6DNW7</accession>
<dbReference type="PANTHER" id="PTHR43772">
    <property type="entry name" value="ENDO-1,4-BETA-XYLANASE"/>
    <property type="match status" value="1"/>
</dbReference>
<evidence type="ECO:0000256" key="2">
    <source>
        <dbReference type="ARBA" id="ARBA00022651"/>
    </source>
</evidence>
<dbReference type="AlphaFoldDB" id="A0A5C6DNW7"/>
<dbReference type="GO" id="GO:0046872">
    <property type="term" value="F:metal ion binding"/>
    <property type="evidence" value="ECO:0007669"/>
    <property type="project" value="UniProtKB-KW"/>
</dbReference>
<sequence length="583" mass="64046" precursor="true">MKLIKSCSTIMLLSLLAVQCFAANPIITHMFTADPSAHVWEDGKMWIYPSHDQDDATSYGSMNGHHVFSSEDLITWTDHGQIMHTDDISWARSGHLWAPDCAYKDGTYYYYYPVRDKQNKNRIGVATSDSPAGPFTDSGSYIEGTDEIDPACFVDDDGQAYLYWGGHHLRFVTLNDDMKSHSGVTHVELPNFYEGPWMHKRNGVYYLSYASGVQKPIVYCTSSSPTGPFTYRGVLMDAEVTGGATNHHSIVKFKGKWYIFYHNIALSDISCRRSVCVDRLHYNDDGTIKKVVQTKESVAPVPYNLALNKAATQSSTAQDAGPGRAIDGETRGKKDDASVTCTNREANAWWQVDLGSDYIIGDIKIWNAIGADAAAKFGGYTISVLDSNQVEVWSSHQTAPAERPTTVAVGGAIGRTIKVQLAGENALSLAEVEVIGSSIPILPEISTDLNIAEKKSVTASASSTHSSSYSAQKAFDGNLGTRWASTGESTPWLEVEFDSTVTVHGVKIVEYHDRIRSYKVQVYNESWETIFVGGNPSSNKTYDFPAVTGSKFRLQVTEATDGPTIKELELYVDAESDPSVSLD</sequence>
<feature type="compositionally biased region" description="Basic and acidic residues" evidence="12">
    <location>
        <begin position="326"/>
        <end position="337"/>
    </location>
</feature>
<name>A0A5C6DNW7_9BACT</name>
<proteinExistence type="inferred from homology"/>
<dbReference type="PANTHER" id="PTHR43772:SF2">
    <property type="entry name" value="PUTATIVE (AFU_ORTHOLOGUE AFUA_2G04480)-RELATED"/>
    <property type="match status" value="1"/>
</dbReference>
<dbReference type="Pfam" id="PF04616">
    <property type="entry name" value="Glyco_hydro_43"/>
    <property type="match status" value="1"/>
</dbReference>
<keyword evidence="2" id="KW-0624">Polysaccharide degradation</keyword>
<keyword evidence="8 11" id="KW-0326">Glycosidase</keyword>
<evidence type="ECO:0000256" key="4">
    <source>
        <dbReference type="ARBA" id="ARBA00022801"/>
    </source>
</evidence>
<dbReference type="InterPro" id="IPR023296">
    <property type="entry name" value="Glyco_hydro_beta-prop_sf"/>
</dbReference>
<dbReference type="Gene3D" id="2.60.120.260">
    <property type="entry name" value="Galactose-binding domain-like"/>
    <property type="match status" value="2"/>
</dbReference>
<dbReference type="RefSeq" id="WP_146601821.1">
    <property type="nucleotide sequence ID" value="NZ_SJPY01000007.1"/>
</dbReference>
<gene>
    <name evidence="15" type="primary">xsa_1</name>
    <name evidence="15" type="ORF">Q31b_46940</name>
</gene>
<dbReference type="InterPro" id="IPR000421">
    <property type="entry name" value="FA58C"/>
</dbReference>
<dbReference type="PROSITE" id="PS50022">
    <property type="entry name" value="FA58C_3"/>
    <property type="match status" value="1"/>
</dbReference>
<keyword evidence="16" id="KW-1185">Reference proteome</keyword>
<organism evidence="15 16">
    <name type="scientific">Novipirellula aureliae</name>
    <dbReference type="NCBI Taxonomy" id="2527966"/>
    <lineage>
        <taxon>Bacteria</taxon>
        <taxon>Pseudomonadati</taxon>
        <taxon>Planctomycetota</taxon>
        <taxon>Planctomycetia</taxon>
        <taxon>Pirellulales</taxon>
        <taxon>Pirellulaceae</taxon>
        <taxon>Novipirellula</taxon>
    </lineage>
</organism>
<feature type="region of interest" description="Disordered" evidence="12">
    <location>
        <begin position="314"/>
        <end position="337"/>
    </location>
</feature>
<feature type="chain" id="PRO_5022819044" evidence="13">
    <location>
        <begin position="23"/>
        <end position="583"/>
    </location>
</feature>
<feature type="active site" description="Proton acceptor" evidence="9">
    <location>
        <position position="34"/>
    </location>
</feature>
<feature type="active site" description="Proton donor" evidence="9">
    <location>
        <position position="194"/>
    </location>
</feature>
<comment type="similarity">
    <text evidence="1 11">Belongs to the glycosyl hydrolase 43 family.</text>
</comment>